<dbReference type="SMART" id="SM00239">
    <property type="entry name" value="C2"/>
    <property type="match status" value="1"/>
</dbReference>
<evidence type="ECO:0000259" key="2">
    <source>
        <dbReference type="PROSITE" id="PS50004"/>
    </source>
</evidence>
<dbReference type="PANTHER" id="PTHR47052:SF3">
    <property type="entry name" value="INGRESSION PROTEIN 1"/>
    <property type="match status" value="1"/>
</dbReference>
<dbReference type="PROSITE" id="PS50004">
    <property type="entry name" value="C2"/>
    <property type="match status" value="1"/>
</dbReference>
<evidence type="ECO:0000313" key="3">
    <source>
        <dbReference type="EMBL" id="KAL3688158.1"/>
    </source>
</evidence>
<dbReference type="Proteomes" id="UP001633002">
    <property type="component" value="Unassembled WGS sequence"/>
</dbReference>
<organism evidence="3 4">
    <name type="scientific">Riccia sorocarpa</name>
    <dbReference type="NCBI Taxonomy" id="122646"/>
    <lineage>
        <taxon>Eukaryota</taxon>
        <taxon>Viridiplantae</taxon>
        <taxon>Streptophyta</taxon>
        <taxon>Embryophyta</taxon>
        <taxon>Marchantiophyta</taxon>
        <taxon>Marchantiopsida</taxon>
        <taxon>Marchantiidae</taxon>
        <taxon>Marchantiales</taxon>
        <taxon>Ricciaceae</taxon>
        <taxon>Riccia</taxon>
    </lineage>
</organism>
<proteinExistence type="predicted"/>
<keyword evidence="4" id="KW-1185">Reference proteome</keyword>
<dbReference type="InterPro" id="IPR052981">
    <property type="entry name" value="Ingression_C2_domain"/>
</dbReference>
<gene>
    <name evidence="3" type="ORF">R1sor_014467</name>
</gene>
<protein>
    <recommendedName>
        <fullName evidence="2">C2 domain-containing protein</fullName>
    </recommendedName>
</protein>
<evidence type="ECO:0000313" key="4">
    <source>
        <dbReference type="Proteomes" id="UP001633002"/>
    </source>
</evidence>
<dbReference type="CDD" id="cd00030">
    <property type="entry name" value="C2"/>
    <property type="match status" value="1"/>
</dbReference>
<accession>A0ABD3H9G2</accession>
<dbReference type="Gene3D" id="2.60.40.150">
    <property type="entry name" value="C2 domain"/>
    <property type="match status" value="1"/>
</dbReference>
<dbReference type="InterPro" id="IPR035892">
    <property type="entry name" value="C2_domain_sf"/>
</dbReference>
<dbReference type="InterPro" id="IPR000008">
    <property type="entry name" value="C2_dom"/>
</dbReference>
<feature type="region of interest" description="Disordered" evidence="1">
    <location>
        <begin position="133"/>
        <end position="166"/>
    </location>
</feature>
<feature type="domain" description="C2" evidence="2">
    <location>
        <begin position="1"/>
        <end position="111"/>
    </location>
</feature>
<dbReference type="AlphaFoldDB" id="A0ABD3H9G2"/>
<sequence>MSKAASGIQGQILEVNVVGCKNLSDKEWFGRQDPYVIVEYANNRFRTRTHTDGGRNPMFNEKFQISLIEGLRELTVQVWESNSVALDKHIGTAKVILERVLSTGYDTTPWNLTGRSARSAGEVNLILHYAGGKKDSHATSSYPTSHTTSSYPTSHTTQSPVMTGYPASTYLPTPTYSPAPGGYPNSTGYQAPLAPYPPQSPYPAAVPQGYPPVGAYPSAPQAYPAAAPPAYPPPAAPYPAPSPGGYPPPAGYPAPTGYPGAYPPPAGYPQYSYSGPPPQNPGGYYAYQY</sequence>
<feature type="compositionally biased region" description="Low complexity" evidence="1">
    <location>
        <begin position="139"/>
        <end position="157"/>
    </location>
</feature>
<evidence type="ECO:0000256" key="1">
    <source>
        <dbReference type="SAM" id="MobiDB-lite"/>
    </source>
</evidence>
<dbReference type="SUPFAM" id="SSF49562">
    <property type="entry name" value="C2 domain (Calcium/lipid-binding domain, CaLB)"/>
    <property type="match status" value="1"/>
</dbReference>
<name>A0ABD3H9G2_9MARC</name>
<dbReference type="EMBL" id="JBJQOH010000004">
    <property type="protein sequence ID" value="KAL3688158.1"/>
    <property type="molecule type" value="Genomic_DNA"/>
</dbReference>
<dbReference type="PANTHER" id="PTHR47052">
    <property type="entry name" value="CONSERVED SERINE PROLINE-RICH PROTEIN (AFU_ORTHOLOGUE AFUA_2G01790)"/>
    <property type="match status" value="1"/>
</dbReference>
<feature type="region of interest" description="Disordered" evidence="1">
    <location>
        <begin position="269"/>
        <end position="289"/>
    </location>
</feature>
<reference evidence="3 4" key="1">
    <citation type="submission" date="2024-09" db="EMBL/GenBank/DDBJ databases">
        <title>Chromosome-scale assembly of Riccia sorocarpa.</title>
        <authorList>
            <person name="Paukszto L."/>
        </authorList>
    </citation>
    <scope>NUCLEOTIDE SEQUENCE [LARGE SCALE GENOMIC DNA]</scope>
    <source>
        <strain evidence="3">LP-2024</strain>
        <tissue evidence="3">Aerial parts of the thallus</tissue>
    </source>
</reference>
<comment type="caution">
    <text evidence="3">The sequence shown here is derived from an EMBL/GenBank/DDBJ whole genome shotgun (WGS) entry which is preliminary data.</text>
</comment>
<dbReference type="Pfam" id="PF00168">
    <property type="entry name" value="C2"/>
    <property type="match status" value="1"/>
</dbReference>